<evidence type="ECO:0000313" key="4">
    <source>
        <dbReference type="Proteomes" id="UP000677054"/>
    </source>
</evidence>
<accession>A0A7R9FUE6</accession>
<dbReference type="OrthoDB" id="6334282at2759"/>
<dbReference type="InterPro" id="IPR000971">
    <property type="entry name" value="Globin"/>
</dbReference>
<dbReference type="GO" id="GO:0020037">
    <property type="term" value="F:heme binding"/>
    <property type="evidence" value="ECO:0007669"/>
    <property type="project" value="InterPro"/>
</dbReference>
<keyword evidence="1" id="KW-0479">Metal-binding</keyword>
<sequence length="130" mass="14686">ISSPSSLFQTYPAYQDLFAAIRGIKPEDLKTSKKVAAHGLVFMSSIETLVENLEDKETLEELLRKIAVRHNTFGLLVPDYKKVTGLFLEYFLARPEVEKLETPVDFLRESWQSMFDSAVSVIGQHVEPGP</sequence>
<feature type="non-terminal residue" evidence="3">
    <location>
        <position position="130"/>
    </location>
</feature>
<keyword evidence="1" id="KW-0561">Oxygen transport</keyword>
<evidence type="ECO:0000259" key="2">
    <source>
        <dbReference type="PROSITE" id="PS01033"/>
    </source>
</evidence>
<feature type="domain" description="Globin" evidence="2">
    <location>
        <begin position="1"/>
        <end position="130"/>
    </location>
</feature>
<dbReference type="EMBL" id="CAJPEV010015409">
    <property type="protein sequence ID" value="CAG0907155.1"/>
    <property type="molecule type" value="Genomic_DNA"/>
</dbReference>
<dbReference type="SUPFAM" id="SSF46458">
    <property type="entry name" value="Globin-like"/>
    <property type="match status" value="1"/>
</dbReference>
<dbReference type="GO" id="GO:0005344">
    <property type="term" value="F:oxygen carrier activity"/>
    <property type="evidence" value="ECO:0007669"/>
    <property type="project" value="UniProtKB-KW"/>
</dbReference>
<name>A0A7R9FUE6_9CRUS</name>
<dbReference type="Proteomes" id="UP000677054">
    <property type="component" value="Unassembled WGS sequence"/>
</dbReference>
<gene>
    <name evidence="3" type="ORF">DSTB1V02_LOCUS14744</name>
</gene>
<dbReference type="InterPro" id="IPR009050">
    <property type="entry name" value="Globin-like_sf"/>
</dbReference>
<dbReference type="InterPro" id="IPR012292">
    <property type="entry name" value="Globin/Proto"/>
</dbReference>
<keyword evidence="1" id="KW-0813">Transport</keyword>
<dbReference type="InterPro" id="IPR044399">
    <property type="entry name" value="Mb-like_M"/>
</dbReference>
<protein>
    <recommendedName>
        <fullName evidence="2">Globin domain-containing protein</fullName>
    </recommendedName>
</protein>
<keyword evidence="1" id="KW-0349">Heme</keyword>
<evidence type="ECO:0000256" key="1">
    <source>
        <dbReference type="RuleBase" id="RU000356"/>
    </source>
</evidence>
<organism evidence="3">
    <name type="scientific">Darwinula stevensoni</name>
    <dbReference type="NCBI Taxonomy" id="69355"/>
    <lineage>
        <taxon>Eukaryota</taxon>
        <taxon>Metazoa</taxon>
        <taxon>Ecdysozoa</taxon>
        <taxon>Arthropoda</taxon>
        <taxon>Crustacea</taxon>
        <taxon>Oligostraca</taxon>
        <taxon>Ostracoda</taxon>
        <taxon>Podocopa</taxon>
        <taxon>Podocopida</taxon>
        <taxon>Darwinulocopina</taxon>
        <taxon>Darwinuloidea</taxon>
        <taxon>Darwinulidae</taxon>
        <taxon>Darwinula</taxon>
    </lineage>
</organism>
<evidence type="ECO:0000313" key="3">
    <source>
        <dbReference type="EMBL" id="CAD7254998.1"/>
    </source>
</evidence>
<dbReference type="EMBL" id="LR914927">
    <property type="protein sequence ID" value="CAD7254998.1"/>
    <property type="molecule type" value="Genomic_DNA"/>
</dbReference>
<dbReference type="GO" id="GO:0019825">
    <property type="term" value="F:oxygen binding"/>
    <property type="evidence" value="ECO:0007669"/>
    <property type="project" value="InterPro"/>
</dbReference>
<reference evidence="3" key="1">
    <citation type="submission" date="2020-11" db="EMBL/GenBank/DDBJ databases">
        <authorList>
            <person name="Tran Van P."/>
        </authorList>
    </citation>
    <scope>NUCLEOTIDE SEQUENCE</scope>
</reference>
<dbReference type="CDD" id="cd01040">
    <property type="entry name" value="Mb-like"/>
    <property type="match status" value="1"/>
</dbReference>
<dbReference type="AlphaFoldDB" id="A0A7R9FUE6"/>
<dbReference type="PROSITE" id="PS01033">
    <property type="entry name" value="GLOBIN"/>
    <property type="match status" value="1"/>
</dbReference>
<keyword evidence="1" id="KW-0408">Iron</keyword>
<dbReference type="Pfam" id="PF00042">
    <property type="entry name" value="Globin"/>
    <property type="match status" value="1"/>
</dbReference>
<keyword evidence="4" id="KW-1185">Reference proteome</keyword>
<dbReference type="Gene3D" id="1.10.490.10">
    <property type="entry name" value="Globins"/>
    <property type="match status" value="1"/>
</dbReference>
<comment type="similarity">
    <text evidence="1">Belongs to the globin family.</text>
</comment>
<proteinExistence type="inferred from homology"/>